<evidence type="ECO:0000313" key="2">
    <source>
        <dbReference type="EMBL" id="MBF4765692.1"/>
    </source>
</evidence>
<name>A0A930VFL7_9ACTN</name>
<sequence length="80" mass="8273">MNTTTTAFRSTVTGLLAGGLVATLVAATAATSAAAPTRVDETGVGQSSHSTRISTACYIRPVSWNTSLDGPRPVCFRYLP</sequence>
<reference evidence="2" key="1">
    <citation type="submission" date="2020-11" db="EMBL/GenBank/DDBJ databases">
        <title>Nocardioides sp. nov., isolated from Soil of Cynanchum wilfordii Hemsley rhizosphere.</title>
        <authorList>
            <person name="Lee J.-S."/>
            <person name="Suh M.K."/>
            <person name="Kim J.-S."/>
        </authorList>
    </citation>
    <scope>NUCLEOTIDE SEQUENCE</scope>
    <source>
        <strain evidence="2">KCTC 19275</strain>
    </source>
</reference>
<dbReference type="AlphaFoldDB" id="A0A930VFL7"/>
<evidence type="ECO:0000256" key="1">
    <source>
        <dbReference type="SAM" id="SignalP"/>
    </source>
</evidence>
<accession>A0A930VFL7</accession>
<evidence type="ECO:0008006" key="4">
    <source>
        <dbReference type="Google" id="ProtNLM"/>
    </source>
</evidence>
<feature type="signal peptide" evidence="1">
    <location>
        <begin position="1"/>
        <end position="34"/>
    </location>
</feature>
<proteinExistence type="predicted"/>
<comment type="caution">
    <text evidence="2">The sequence shown here is derived from an EMBL/GenBank/DDBJ whole genome shotgun (WGS) entry which is preliminary data.</text>
</comment>
<dbReference type="EMBL" id="JADKPN010000017">
    <property type="protein sequence ID" value="MBF4765692.1"/>
    <property type="molecule type" value="Genomic_DNA"/>
</dbReference>
<dbReference type="RefSeq" id="WP_194708870.1">
    <property type="nucleotide sequence ID" value="NZ_JADKPN010000017.1"/>
</dbReference>
<protein>
    <recommendedName>
        <fullName evidence="4">Secreted protein</fullName>
    </recommendedName>
</protein>
<feature type="chain" id="PRO_5038580923" description="Secreted protein" evidence="1">
    <location>
        <begin position="35"/>
        <end position="80"/>
    </location>
</feature>
<dbReference type="Proteomes" id="UP000640489">
    <property type="component" value="Unassembled WGS sequence"/>
</dbReference>
<gene>
    <name evidence="2" type="ORF">ISU07_21385</name>
</gene>
<keyword evidence="3" id="KW-1185">Reference proteome</keyword>
<evidence type="ECO:0000313" key="3">
    <source>
        <dbReference type="Proteomes" id="UP000640489"/>
    </source>
</evidence>
<organism evidence="2 3">
    <name type="scientific">Nocardioides islandensis</name>
    <dbReference type="NCBI Taxonomy" id="433663"/>
    <lineage>
        <taxon>Bacteria</taxon>
        <taxon>Bacillati</taxon>
        <taxon>Actinomycetota</taxon>
        <taxon>Actinomycetes</taxon>
        <taxon>Propionibacteriales</taxon>
        <taxon>Nocardioidaceae</taxon>
        <taxon>Nocardioides</taxon>
    </lineage>
</organism>
<keyword evidence="1" id="KW-0732">Signal</keyword>